<feature type="domain" description="Dienelactone hydrolase" evidence="1">
    <location>
        <begin position="16"/>
        <end position="222"/>
    </location>
</feature>
<dbReference type="PANTHER" id="PTHR46623:SF6">
    <property type="entry name" value="ALPHA_BETA-HYDROLASES SUPERFAMILY PROTEIN"/>
    <property type="match status" value="1"/>
</dbReference>
<dbReference type="EMBL" id="BMDW01000022">
    <property type="protein sequence ID" value="GGA57715.1"/>
    <property type="molecule type" value="Genomic_DNA"/>
</dbReference>
<reference evidence="3" key="1">
    <citation type="journal article" date="2019" name="Int. J. Syst. Evol. Microbiol.">
        <title>The Global Catalogue of Microorganisms (GCM) 10K type strain sequencing project: providing services to taxonomists for standard genome sequencing and annotation.</title>
        <authorList>
            <consortium name="The Broad Institute Genomics Platform"/>
            <consortium name="The Broad Institute Genome Sequencing Center for Infectious Disease"/>
            <person name="Wu L."/>
            <person name="Ma J."/>
        </authorList>
    </citation>
    <scope>NUCLEOTIDE SEQUENCE [LARGE SCALE GENOMIC DNA]</scope>
    <source>
        <strain evidence="3">CGMCC 1.10106</strain>
    </source>
</reference>
<dbReference type="Pfam" id="PF01738">
    <property type="entry name" value="DLH"/>
    <property type="match status" value="1"/>
</dbReference>
<accession>A0ABQ1H4B4</accession>
<dbReference type="InterPro" id="IPR051049">
    <property type="entry name" value="Dienelactone_hydrolase-like"/>
</dbReference>
<gene>
    <name evidence="2" type="ORF">GCM10011395_30080</name>
</gene>
<organism evidence="2 3">
    <name type="scientific">Sphingomonas psychrolutea</name>
    <dbReference type="NCBI Taxonomy" id="1259676"/>
    <lineage>
        <taxon>Bacteria</taxon>
        <taxon>Pseudomonadati</taxon>
        <taxon>Pseudomonadota</taxon>
        <taxon>Alphaproteobacteria</taxon>
        <taxon>Sphingomonadales</taxon>
        <taxon>Sphingomonadaceae</taxon>
        <taxon>Sphingomonas</taxon>
    </lineage>
</organism>
<evidence type="ECO:0000259" key="1">
    <source>
        <dbReference type="Pfam" id="PF01738"/>
    </source>
</evidence>
<protein>
    <submittedName>
        <fullName evidence="2">Carboxymethylenebutenolidase</fullName>
    </submittedName>
</protein>
<dbReference type="InterPro" id="IPR029058">
    <property type="entry name" value="AB_hydrolase_fold"/>
</dbReference>
<proteinExistence type="predicted"/>
<dbReference type="InterPro" id="IPR002925">
    <property type="entry name" value="Dienelactn_hydro"/>
</dbReference>
<evidence type="ECO:0000313" key="3">
    <source>
        <dbReference type="Proteomes" id="UP000618591"/>
    </source>
</evidence>
<dbReference type="PANTHER" id="PTHR46623">
    <property type="entry name" value="CARBOXYMETHYLENEBUTENOLIDASE-RELATED"/>
    <property type="match status" value="1"/>
</dbReference>
<keyword evidence="3" id="KW-1185">Reference proteome</keyword>
<evidence type="ECO:0000313" key="2">
    <source>
        <dbReference type="EMBL" id="GGA57715.1"/>
    </source>
</evidence>
<dbReference type="RefSeq" id="WP_188448935.1">
    <property type="nucleotide sequence ID" value="NZ_BMDW01000022.1"/>
</dbReference>
<comment type="caution">
    <text evidence="2">The sequence shown here is derived from an EMBL/GenBank/DDBJ whole genome shotgun (WGS) entry which is preliminary data.</text>
</comment>
<sequence>MIGTMEKKTMSDDAEIAVYHVQPTGVRKGGLVLVQEIFGITDHIRDLCDEYAADGYEVLSPALFDREHPGFEADYSGEGFARAVQLARELHPFDLSLADVQTCVDELAPKGPVFVVGYCYGGSVAWFAATRMHGVAAASGYYGSLIPAAADEEPKVPVILHFGRHDTGIPMDGVDKVIAKDWPNATVHVYEAGHGFNSDRRKDYHEPSADLARERTLELFEANGAGG</sequence>
<dbReference type="Gene3D" id="3.40.50.1820">
    <property type="entry name" value="alpha/beta hydrolase"/>
    <property type="match status" value="1"/>
</dbReference>
<name>A0ABQ1H4B4_9SPHN</name>
<dbReference type="SUPFAM" id="SSF53474">
    <property type="entry name" value="alpha/beta-Hydrolases"/>
    <property type="match status" value="1"/>
</dbReference>
<dbReference type="Proteomes" id="UP000618591">
    <property type="component" value="Unassembled WGS sequence"/>
</dbReference>